<feature type="transmembrane region" description="Helical" evidence="1">
    <location>
        <begin position="76"/>
        <end position="98"/>
    </location>
</feature>
<keyword evidence="1" id="KW-0812">Transmembrane</keyword>
<evidence type="ECO:0000256" key="1">
    <source>
        <dbReference type="SAM" id="Phobius"/>
    </source>
</evidence>
<proteinExistence type="predicted"/>
<feature type="transmembrane region" description="Helical" evidence="1">
    <location>
        <begin position="146"/>
        <end position="166"/>
    </location>
</feature>
<keyword evidence="1" id="KW-0472">Membrane</keyword>
<feature type="transmembrane region" description="Helical" evidence="1">
    <location>
        <begin position="244"/>
        <end position="263"/>
    </location>
</feature>
<comment type="caution">
    <text evidence="2">The sequence shown here is derived from an EMBL/GenBank/DDBJ whole genome shotgun (WGS) entry which is preliminary data.</text>
</comment>
<sequence>MSDKGKEYEKWHREWADEDQDHTPRLWQVLDAGRDNTPLLSAQALRRMRREITGPPWWVRDWNGLRYSYALYPWKALVTIGFAMIVAFVLNRLVAISVLSRAHVALVGLLAPWIGMGASFVMMGWSSTAWRRIEAVAPMNIHRRILAEWGVLSIMVLVMAAVMLWIVPAPGIANTAMMAAWIGPYLLASALMIRISLRWGIGWGLAVNGAIWGLQSVWGMYGLMDKMPHGWQGALWYATVVGPGIIRQAQWSAAVLAVVIVGVSKRVHGNRVG</sequence>
<keyword evidence="1" id="KW-1133">Transmembrane helix</keyword>
<gene>
    <name evidence="2" type="ORF">C7B46_05030</name>
</gene>
<evidence type="ECO:0000313" key="2">
    <source>
        <dbReference type="EMBL" id="PSR34501.1"/>
    </source>
</evidence>
<dbReference type="EMBL" id="PXYW01000008">
    <property type="protein sequence ID" value="PSR34501.1"/>
    <property type="molecule type" value="Genomic_DNA"/>
</dbReference>
<feature type="transmembrane region" description="Helical" evidence="1">
    <location>
        <begin position="104"/>
        <end position="125"/>
    </location>
</feature>
<evidence type="ECO:0000313" key="3">
    <source>
        <dbReference type="Proteomes" id="UP000242972"/>
    </source>
</evidence>
<dbReference type="AlphaFoldDB" id="A0A2T2XJ17"/>
<dbReference type="Proteomes" id="UP000242972">
    <property type="component" value="Unassembled WGS sequence"/>
</dbReference>
<feature type="transmembrane region" description="Helical" evidence="1">
    <location>
        <begin position="205"/>
        <end position="224"/>
    </location>
</feature>
<protein>
    <submittedName>
        <fullName evidence="2">Uncharacterized protein</fullName>
    </submittedName>
</protein>
<feature type="transmembrane region" description="Helical" evidence="1">
    <location>
        <begin position="172"/>
        <end position="193"/>
    </location>
</feature>
<accession>A0A2T2XJ17</accession>
<organism evidence="2 3">
    <name type="scientific">Sulfobacillus benefaciens</name>
    <dbReference type="NCBI Taxonomy" id="453960"/>
    <lineage>
        <taxon>Bacteria</taxon>
        <taxon>Bacillati</taxon>
        <taxon>Bacillota</taxon>
        <taxon>Clostridia</taxon>
        <taxon>Eubacteriales</taxon>
        <taxon>Clostridiales Family XVII. Incertae Sedis</taxon>
        <taxon>Sulfobacillus</taxon>
    </lineage>
</organism>
<name>A0A2T2XJ17_9FIRM</name>
<reference evidence="2 3" key="1">
    <citation type="journal article" date="2014" name="BMC Genomics">
        <title>Comparison of environmental and isolate Sulfobacillus genomes reveals diverse carbon, sulfur, nitrogen, and hydrogen metabolisms.</title>
        <authorList>
            <person name="Justice N.B."/>
            <person name="Norman A."/>
            <person name="Brown C.T."/>
            <person name="Singh A."/>
            <person name="Thomas B.C."/>
            <person name="Banfield J.F."/>
        </authorList>
    </citation>
    <scope>NUCLEOTIDE SEQUENCE [LARGE SCALE GENOMIC DNA]</scope>
    <source>
        <strain evidence="2">AMDSBA4</strain>
    </source>
</reference>